<accession>A0A7R8H356</accession>
<evidence type="ECO:0000313" key="1">
    <source>
        <dbReference type="EMBL" id="CAF2825826.1"/>
    </source>
</evidence>
<gene>
    <name evidence="1" type="ORF">LSAA_4415</name>
</gene>
<sequence>MSPITMELFRSSVKSIPLVFILKMVSEILKMWGNIWKIIFNAAPKLREKKDPILFLTKPSKKKVTYQINVLNICDESTEKIYDLTRIPNFQYKSIHNALINFYGNGIKVHFVSSVYLSSVLEYFTHEVLNKAKEFLEHDENPRNEINAKTYLFST</sequence>
<evidence type="ECO:0000313" key="2">
    <source>
        <dbReference type="Proteomes" id="UP000675881"/>
    </source>
</evidence>
<dbReference type="AlphaFoldDB" id="A0A7R8H356"/>
<proteinExistence type="predicted"/>
<protein>
    <submittedName>
        <fullName evidence="1">(salmon louse) hypothetical protein</fullName>
    </submittedName>
</protein>
<name>A0A7R8H356_LEPSM</name>
<keyword evidence="2" id="KW-1185">Reference proteome</keyword>
<organism evidence="1 2">
    <name type="scientific">Lepeophtheirus salmonis</name>
    <name type="common">Salmon louse</name>
    <name type="synonym">Caligus salmonis</name>
    <dbReference type="NCBI Taxonomy" id="72036"/>
    <lineage>
        <taxon>Eukaryota</taxon>
        <taxon>Metazoa</taxon>
        <taxon>Ecdysozoa</taxon>
        <taxon>Arthropoda</taxon>
        <taxon>Crustacea</taxon>
        <taxon>Multicrustacea</taxon>
        <taxon>Hexanauplia</taxon>
        <taxon>Copepoda</taxon>
        <taxon>Siphonostomatoida</taxon>
        <taxon>Caligidae</taxon>
        <taxon>Lepeophtheirus</taxon>
    </lineage>
</organism>
<dbReference type="EMBL" id="HG994592">
    <property type="protein sequence ID" value="CAF2825826.1"/>
    <property type="molecule type" value="Genomic_DNA"/>
</dbReference>
<dbReference type="Proteomes" id="UP000675881">
    <property type="component" value="Chromosome 13"/>
</dbReference>
<reference evidence="1" key="1">
    <citation type="submission" date="2021-02" db="EMBL/GenBank/DDBJ databases">
        <authorList>
            <person name="Bekaert M."/>
        </authorList>
    </citation>
    <scope>NUCLEOTIDE SEQUENCE</scope>
    <source>
        <strain evidence="1">IoA-00</strain>
    </source>
</reference>